<dbReference type="InterPro" id="IPR001910">
    <property type="entry name" value="Inosine/uridine_hydrolase_dom"/>
</dbReference>
<dbReference type="GO" id="GO:0005829">
    <property type="term" value="C:cytosol"/>
    <property type="evidence" value="ECO:0007669"/>
    <property type="project" value="TreeGrafter"/>
</dbReference>
<keyword evidence="1 4" id="KW-0378">Hydrolase</keyword>
<gene>
    <name evidence="4" type="ORF">DRW41_07975</name>
</gene>
<dbReference type="PANTHER" id="PTHR12304">
    <property type="entry name" value="INOSINE-URIDINE PREFERRING NUCLEOSIDE HYDROLASE"/>
    <property type="match status" value="1"/>
</dbReference>
<comment type="caution">
    <text evidence="4">The sequence shown here is derived from an EMBL/GenBank/DDBJ whole genome shotgun (WGS) entry which is preliminary data.</text>
</comment>
<dbReference type="GO" id="GO:0006152">
    <property type="term" value="P:purine nucleoside catabolic process"/>
    <property type="evidence" value="ECO:0007669"/>
    <property type="project" value="TreeGrafter"/>
</dbReference>
<dbReference type="Gene3D" id="3.90.245.10">
    <property type="entry name" value="Ribonucleoside hydrolase-like"/>
    <property type="match status" value="1"/>
</dbReference>
<dbReference type="AlphaFoldDB" id="A0A3D8GTG2"/>
<reference evidence="4 5" key="1">
    <citation type="submission" date="2018-07" db="EMBL/GenBank/DDBJ databases">
        <title>Bacillus sp. YLB-04 draft genome sequence.</title>
        <authorList>
            <person name="Yu L."/>
            <person name="Tang X."/>
        </authorList>
    </citation>
    <scope>NUCLEOTIDE SEQUENCE [LARGE SCALE GENOMIC DNA]</scope>
    <source>
        <strain evidence="4 5">YLB-04</strain>
    </source>
</reference>
<accession>A0A3D8GTG2</accession>
<evidence type="ECO:0000313" key="4">
    <source>
        <dbReference type="EMBL" id="RDU37754.1"/>
    </source>
</evidence>
<name>A0A3D8GTG2_9BACI</name>
<dbReference type="PANTHER" id="PTHR12304:SF4">
    <property type="entry name" value="URIDINE NUCLEOSIDASE"/>
    <property type="match status" value="1"/>
</dbReference>
<keyword evidence="5" id="KW-1185">Reference proteome</keyword>
<dbReference type="SUPFAM" id="SSF53590">
    <property type="entry name" value="Nucleoside hydrolase"/>
    <property type="match status" value="1"/>
</dbReference>
<dbReference type="Proteomes" id="UP000257144">
    <property type="component" value="Unassembled WGS sequence"/>
</dbReference>
<sequence length="319" mass="34342">MKKVILDIDTGIDDALAILYLLKHPNVEVKGLTTGFGNVDVALATKNTLQISELAERPDVPVFAGASKPFLRTWKGPVVHVHGENGIGNVSLPEPKAKAQDETASDFIVRAVNEEPGEISVITVGRLTNLAEALAKDPFLPKKVKEVVIMGGAVTVPGNVTPVAEANIAGDPEAAHMVFEAGFPLTMVGLDVTMQTQITAEDMAWMVSQKNETNAELIDALDEMVRFRLDAYKKQDGIDGSPLHDPLAVAVTLHPDLVKTKPMLVAIETKGALSSGATIADLRASEKPYYNVNVCLEVDAERFIKEFVEVVSGKQREVL</sequence>
<feature type="domain" description="Inosine/uridine-preferring nucleoside hydrolase" evidence="3">
    <location>
        <begin position="4"/>
        <end position="304"/>
    </location>
</feature>
<evidence type="ECO:0000259" key="3">
    <source>
        <dbReference type="Pfam" id="PF01156"/>
    </source>
</evidence>
<evidence type="ECO:0000313" key="5">
    <source>
        <dbReference type="Proteomes" id="UP000257144"/>
    </source>
</evidence>
<evidence type="ECO:0000256" key="1">
    <source>
        <dbReference type="ARBA" id="ARBA00022801"/>
    </source>
</evidence>
<proteinExistence type="predicted"/>
<keyword evidence="2" id="KW-0326">Glycosidase</keyword>
<protein>
    <submittedName>
        <fullName evidence="4">Nucleoside hydrolase</fullName>
    </submittedName>
</protein>
<evidence type="ECO:0000256" key="2">
    <source>
        <dbReference type="ARBA" id="ARBA00023295"/>
    </source>
</evidence>
<dbReference type="OrthoDB" id="9797882at2"/>
<dbReference type="RefSeq" id="WP_115451425.1">
    <property type="nucleotide sequence ID" value="NZ_QNQT01000002.1"/>
</dbReference>
<dbReference type="Pfam" id="PF01156">
    <property type="entry name" value="IU_nuc_hydro"/>
    <property type="match status" value="1"/>
</dbReference>
<dbReference type="InterPro" id="IPR036452">
    <property type="entry name" value="Ribo_hydro-like"/>
</dbReference>
<dbReference type="GO" id="GO:0008477">
    <property type="term" value="F:purine nucleosidase activity"/>
    <property type="evidence" value="ECO:0007669"/>
    <property type="project" value="TreeGrafter"/>
</dbReference>
<dbReference type="EMBL" id="QNQT01000002">
    <property type="protein sequence ID" value="RDU37754.1"/>
    <property type="molecule type" value="Genomic_DNA"/>
</dbReference>
<organism evidence="4 5">
    <name type="scientific">Neobacillus piezotolerans</name>
    <dbReference type="NCBI Taxonomy" id="2259171"/>
    <lineage>
        <taxon>Bacteria</taxon>
        <taxon>Bacillati</taxon>
        <taxon>Bacillota</taxon>
        <taxon>Bacilli</taxon>
        <taxon>Bacillales</taxon>
        <taxon>Bacillaceae</taxon>
        <taxon>Neobacillus</taxon>
    </lineage>
</organism>
<dbReference type="CDD" id="cd02650">
    <property type="entry name" value="nuc_hydro_CaPnhB"/>
    <property type="match status" value="1"/>
</dbReference>
<dbReference type="InterPro" id="IPR023186">
    <property type="entry name" value="IUNH"/>
</dbReference>